<dbReference type="AlphaFoldDB" id="A0A7E4VUR8"/>
<name>A0A7E4VUR8_PANRE</name>
<evidence type="ECO:0000256" key="1">
    <source>
        <dbReference type="SAM" id="MobiDB-lite"/>
    </source>
</evidence>
<dbReference type="WBParaSite" id="Pan_g3631.t1">
    <property type="protein sequence ID" value="Pan_g3631.t1"/>
    <property type="gene ID" value="Pan_g3631"/>
</dbReference>
<accession>A0A7E4VUR8</accession>
<protein>
    <submittedName>
        <fullName evidence="3">DUF4150 domain-containing protein</fullName>
    </submittedName>
</protein>
<feature type="compositionally biased region" description="Polar residues" evidence="1">
    <location>
        <begin position="58"/>
        <end position="74"/>
    </location>
</feature>
<reference evidence="3" key="2">
    <citation type="submission" date="2020-10" db="UniProtKB">
        <authorList>
            <consortium name="WormBaseParasite"/>
        </authorList>
    </citation>
    <scope>IDENTIFICATION</scope>
</reference>
<keyword evidence="2" id="KW-1185">Reference proteome</keyword>
<evidence type="ECO:0000313" key="2">
    <source>
        <dbReference type="Proteomes" id="UP000492821"/>
    </source>
</evidence>
<reference evidence="2" key="1">
    <citation type="journal article" date="2013" name="Genetics">
        <title>The draft genome and transcriptome of Panagrellus redivivus are shaped by the harsh demands of a free-living lifestyle.</title>
        <authorList>
            <person name="Srinivasan J."/>
            <person name="Dillman A.R."/>
            <person name="Macchietto M.G."/>
            <person name="Heikkinen L."/>
            <person name="Lakso M."/>
            <person name="Fracchia K.M."/>
            <person name="Antoshechkin I."/>
            <person name="Mortazavi A."/>
            <person name="Wong G."/>
            <person name="Sternberg P.W."/>
        </authorList>
    </citation>
    <scope>NUCLEOTIDE SEQUENCE [LARGE SCALE GENOMIC DNA]</scope>
    <source>
        <strain evidence="2">MT8872</strain>
    </source>
</reference>
<dbReference type="Proteomes" id="UP000492821">
    <property type="component" value="Unassembled WGS sequence"/>
</dbReference>
<organism evidence="2 3">
    <name type="scientific">Panagrellus redivivus</name>
    <name type="common">Microworm</name>
    <dbReference type="NCBI Taxonomy" id="6233"/>
    <lineage>
        <taxon>Eukaryota</taxon>
        <taxon>Metazoa</taxon>
        <taxon>Ecdysozoa</taxon>
        <taxon>Nematoda</taxon>
        <taxon>Chromadorea</taxon>
        <taxon>Rhabditida</taxon>
        <taxon>Tylenchina</taxon>
        <taxon>Panagrolaimomorpha</taxon>
        <taxon>Panagrolaimoidea</taxon>
        <taxon>Panagrolaimidae</taxon>
        <taxon>Panagrellus</taxon>
    </lineage>
</organism>
<evidence type="ECO:0000313" key="3">
    <source>
        <dbReference type="WBParaSite" id="Pan_g3631.t1"/>
    </source>
</evidence>
<feature type="region of interest" description="Disordered" evidence="1">
    <location>
        <begin position="21"/>
        <end position="81"/>
    </location>
</feature>
<sequence>MNWTPFGYLAGLHATFSLTRGSVGASEQDHRKPDLDSRETAELAGPRPGAASERLCDPSSSGAGPSIPTMSIRNQEADNDDDLQVRTGFRRRHCQKEPPVRSRQTAIATCKVDSPLKGSNKKGQYLSGVVIAIRKKSVFGQTAPPEGRRGPGVTSADYRIVWDSEGDV</sequence>
<proteinExistence type="predicted"/>
<feature type="compositionally biased region" description="Basic and acidic residues" evidence="1">
    <location>
        <begin position="27"/>
        <end position="41"/>
    </location>
</feature>